<dbReference type="GO" id="GO:0071031">
    <property type="term" value="P:nuclear mRNA surveillance of mRNA 3'-end processing"/>
    <property type="evidence" value="ECO:0007669"/>
    <property type="project" value="TreeGrafter"/>
</dbReference>
<sequence length="361" mass="41392">MLKSKTFMKKTRSGGVMKIVREHYLRDDIWCGSEICTECKQESPVLQRDPSIESNLCSYPHYVIPDTNVVLHQIDVLEDPVIRNVIILQTVLQEVRHRSAPVYKRLKDIIHEQEKHFYTFTNEHHRETFIEREPGESANDRNDRAIRVAAKWYGQHLEKAESEADALKVVLLTNDLGNKQKAEESSLLVYADIIVHRLLAVAIEADSTYPDLMDKQKQSALSTNLNYRHKMSQYAQRASVAFHTQLFFKSRGILNEEGFVLFVRKNAIIVLIPKFGLEGTVFFDAKHKATPKLVFDEEGPTLKVEQHTFHIFDMVKVTISLDASNIQHQKIRMSLIEPVISGVSVPAPVVEPQAKKPKLDR</sequence>
<accession>A0A8C3ANZ4</accession>
<dbReference type="Ensembl" id="ENSCLMT00005046083.1">
    <property type="protein sequence ID" value="ENSCLMP00005044514.1"/>
    <property type="gene ID" value="ENSCLMG00005020569.1"/>
</dbReference>
<dbReference type="CDD" id="cd09862">
    <property type="entry name" value="PIN_Rrp44-like"/>
    <property type="match status" value="1"/>
</dbReference>
<dbReference type="InterPro" id="IPR012340">
    <property type="entry name" value="NA-bd_OB-fold"/>
</dbReference>
<dbReference type="GO" id="GO:0000177">
    <property type="term" value="C:cytoplasmic exosome (RNase complex)"/>
    <property type="evidence" value="ECO:0007669"/>
    <property type="project" value="TreeGrafter"/>
</dbReference>
<feature type="domain" description="PIN" evidence="1">
    <location>
        <begin position="61"/>
        <end position="180"/>
    </location>
</feature>
<dbReference type="InterPro" id="IPR050180">
    <property type="entry name" value="RNR_Ribonuclease"/>
</dbReference>
<keyword evidence="3" id="KW-1185">Reference proteome</keyword>
<evidence type="ECO:0000313" key="3">
    <source>
        <dbReference type="Proteomes" id="UP000694565"/>
    </source>
</evidence>
<reference evidence="2" key="2">
    <citation type="submission" date="2025-09" db="UniProtKB">
        <authorList>
            <consortium name="Ensembl"/>
        </authorList>
    </citation>
    <scope>IDENTIFICATION</scope>
</reference>
<dbReference type="SUPFAM" id="SSF88723">
    <property type="entry name" value="PIN domain-like"/>
    <property type="match status" value="1"/>
</dbReference>
<evidence type="ECO:0000313" key="2">
    <source>
        <dbReference type="Ensembl" id="ENSCLMP00005044514.1"/>
    </source>
</evidence>
<dbReference type="GO" id="GO:0004519">
    <property type="term" value="F:endonuclease activity"/>
    <property type="evidence" value="ECO:0007669"/>
    <property type="project" value="TreeGrafter"/>
</dbReference>
<dbReference type="PANTHER" id="PTHR23355:SF35">
    <property type="entry name" value="EXOSOME COMPLEX EXONUCLEASE RRP44"/>
    <property type="match status" value="1"/>
</dbReference>
<dbReference type="SUPFAM" id="SSF50249">
    <property type="entry name" value="Nucleic acid-binding proteins"/>
    <property type="match status" value="1"/>
</dbReference>
<dbReference type="GeneTree" id="ENSGT00530000063106"/>
<dbReference type="InterPro" id="IPR029060">
    <property type="entry name" value="PIN-like_dom_sf"/>
</dbReference>
<dbReference type="GO" id="GO:0016075">
    <property type="term" value="P:rRNA catabolic process"/>
    <property type="evidence" value="ECO:0007669"/>
    <property type="project" value="TreeGrafter"/>
</dbReference>
<dbReference type="PANTHER" id="PTHR23355">
    <property type="entry name" value="RIBONUCLEASE"/>
    <property type="match status" value="1"/>
</dbReference>
<dbReference type="GO" id="GO:0000175">
    <property type="term" value="F:3'-5'-RNA exonuclease activity"/>
    <property type="evidence" value="ECO:0007669"/>
    <property type="project" value="TreeGrafter"/>
</dbReference>
<protein>
    <submittedName>
        <fullName evidence="2">DIS3 homolog, exosome endoribonuclease and 3'-5' exoribonuclease</fullName>
    </submittedName>
</protein>
<evidence type="ECO:0000259" key="1">
    <source>
        <dbReference type="SMART" id="SM00670"/>
    </source>
</evidence>
<dbReference type="Proteomes" id="UP000694565">
    <property type="component" value="Unplaced"/>
</dbReference>
<dbReference type="Pfam" id="PF17215">
    <property type="entry name" value="Rrp44_S1"/>
    <property type="match status" value="1"/>
</dbReference>
<dbReference type="InterPro" id="IPR002716">
    <property type="entry name" value="PIN_dom"/>
</dbReference>
<dbReference type="Pfam" id="PF13638">
    <property type="entry name" value="PIN_4"/>
    <property type="match status" value="1"/>
</dbReference>
<organism evidence="2 3">
    <name type="scientific">Cyclopterus lumpus</name>
    <name type="common">Lumpsucker</name>
    <dbReference type="NCBI Taxonomy" id="8103"/>
    <lineage>
        <taxon>Eukaryota</taxon>
        <taxon>Metazoa</taxon>
        <taxon>Chordata</taxon>
        <taxon>Craniata</taxon>
        <taxon>Vertebrata</taxon>
        <taxon>Euteleostomi</taxon>
        <taxon>Actinopterygii</taxon>
        <taxon>Neopterygii</taxon>
        <taxon>Teleostei</taxon>
        <taxon>Neoteleostei</taxon>
        <taxon>Acanthomorphata</taxon>
        <taxon>Eupercaria</taxon>
        <taxon>Perciformes</taxon>
        <taxon>Cottioidei</taxon>
        <taxon>Cottales</taxon>
        <taxon>Cyclopteridae</taxon>
        <taxon>Cyclopterus</taxon>
    </lineage>
</organism>
<dbReference type="FunFam" id="3.40.50.1010:FF:000010">
    <property type="entry name" value="Exosome complex exonuclease DIS3"/>
    <property type="match status" value="1"/>
</dbReference>
<proteinExistence type="predicted"/>
<dbReference type="FunFam" id="2.40.50.140:FF:000125">
    <property type="entry name" value="exosome complex exonuclease RRP44 isoform X1"/>
    <property type="match status" value="1"/>
</dbReference>
<dbReference type="GO" id="GO:0000176">
    <property type="term" value="C:nuclear exosome (RNase complex)"/>
    <property type="evidence" value="ECO:0007669"/>
    <property type="project" value="TreeGrafter"/>
</dbReference>
<dbReference type="Gene3D" id="2.40.50.140">
    <property type="entry name" value="Nucleic acid-binding proteins"/>
    <property type="match status" value="1"/>
</dbReference>
<dbReference type="Gene3D" id="3.40.50.1010">
    <property type="entry name" value="5'-nuclease"/>
    <property type="match status" value="1"/>
</dbReference>
<name>A0A8C3ANZ4_CYCLU</name>
<dbReference type="AlphaFoldDB" id="A0A8C3ANZ4"/>
<reference evidence="2" key="1">
    <citation type="submission" date="2025-08" db="UniProtKB">
        <authorList>
            <consortium name="Ensembl"/>
        </authorList>
    </citation>
    <scope>IDENTIFICATION</scope>
</reference>
<dbReference type="InterPro" id="IPR033770">
    <property type="entry name" value="RRP44_S1"/>
</dbReference>
<dbReference type="SMART" id="SM00670">
    <property type="entry name" value="PINc"/>
    <property type="match status" value="1"/>
</dbReference>